<name>A0ABY8LCD2_9RHOB</name>
<organism evidence="1 2">
    <name type="scientific">Jannaschia ovalis</name>
    <dbReference type="NCBI Taxonomy" id="3038773"/>
    <lineage>
        <taxon>Bacteria</taxon>
        <taxon>Pseudomonadati</taxon>
        <taxon>Pseudomonadota</taxon>
        <taxon>Alphaproteobacteria</taxon>
        <taxon>Rhodobacterales</taxon>
        <taxon>Roseobacteraceae</taxon>
        <taxon>Jannaschia</taxon>
    </lineage>
</organism>
<gene>
    <name evidence="1" type="ORF">P8627_11745</name>
</gene>
<dbReference type="RefSeq" id="WP_279964299.1">
    <property type="nucleotide sequence ID" value="NZ_CP122537.1"/>
</dbReference>
<protein>
    <recommendedName>
        <fullName evidence="3">Response regulatory domain-containing protein</fullName>
    </recommendedName>
</protein>
<sequence length="111" mass="12388">MKYVIDADNELVALDMIELIRNSEPDVEVMQVPDVAALEPLRPAWSGGVFITSRPYEQIAQAENVSQFLESGGRVVIVGDVPRQEVSMHWVFLDNPFSETDFLNAIARALV</sequence>
<dbReference type="EMBL" id="CP122537">
    <property type="protein sequence ID" value="WGH77705.1"/>
    <property type="molecule type" value="Genomic_DNA"/>
</dbReference>
<evidence type="ECO:0008006" key="3">
    <source>
        <dbReference type="Google" id="ProtNLM"/>
    </source>
</evidence>
<dbReference type="Proteomes" id="UP001243420">
    <property type="component" value="Chromosome"/>
</dbReference>
<keyword evidence="2" id="KW-1185">Reference proteome</keyword>
<accession>A0ABY8LCD2</accession>
<proteinExistence type="predicted"/>
<reference evidence="1 2" key="1">
    <citation type="submission" date="2023-04" db="EMBL/GenBank/DDBJ databases">
        <title>Jannaschia ovalis sp. nov., a marine bacterium isolated from sea tidal flat.</title>
        <authorList>
            <person name="Kwon D.Y."/>
            <person name="Kim J.-J."/>
        </authorList>
    </citation>
    <scope>NUCLEOTIDE SEQUENCE [LARGE SCALE GENOMIC DNA]</scope>
    <source>
        <strain evidence="1 2">GRR-S6-38</strain>
    </source>
</reference>
<evidence type="ECO:0000313" key="2">
    <source>
        <dbReference type="Proteomes" id="UP001243420"/>
    </source>
</evidence>
<evidence type="ECO:0000313" key="1">
    <source>
        <dbReference type="EMBL" id="WGH77705.1"/>
    </source>
</evidence>